<dbReference type="PROSITE" id="PS51163">
    <property type="entry name" value="YRDC"/>
    <property type="match status" value="1"/>
</dbReference>
<evidence type="ECO:0000256" key="9">
    <source>
        <dbReference type="ARBA" id="ARBA00022840"/>
    </source>
</evidence>
<evidence type="ECO:0000256" key="10">
    <source>
        <dbReference type="ARBA" id="ARBA00029774"/>
    </source>
</evidence>
<comment type="caution">
    <text evidence="13">The sequence shown here is derived from an EMBL/GenBank/DDBJ whole genome shotgun (WGS) entry which is preliminary data.</text>
</comment>
<comment type="catalytic activity">
    <reaction evidence="11">
        <text>L-threonine + hydrogencarbonate + ATP = L-threonylcarbamoyladenylate + diphosphate + H2O</text>
        <dbReference type="Rhea" id="RHEA:36407"/>
        <dbReference type="ChEBI" id="CHEBI:15377"/>
        <dbReference type="ChEBI" id="CHEBI:17544"/>
        <dbReference type="ChEBI" id="CHEBI:30616"/>
        <dbReference type="ChEBI" id="CHEBI:33019"/>
        <dbReference type="ChEBI" id="CHEBI:57926"/>
        <dbReference type="ChEBI" id="CHEBI:73682"/>
        <dbReference type="EC" id="2.7.7.87"/>
    </reaction>
</comment>
<evidence type="ECO:0000256" key="4">
    <source>
        <dbReference type="ARBA" id="ARBA00022490"/>
    </source>
</evidence>
<dbReference type="EC" id="2.7.7.87" evidence="3"/>
<dbReference type="NCBIfam" id="TIGR00057">
    <property type="entry name" value="L-threonylcarbamoyladenylate synthase"/>
    <property type="match status" value="1"/>
</dbReference>
<reference evidence="14" key="1">
    <citation type="journal article" date="2019" name="Int. J. Syst. Evol. Microbiol.">
        <title>The Global Catalogue of Microorganisms (GCM) 10K type strain sequencing project: providing services to taxonomists for standard genome sequencing and annotation.</title>
        <authorList>
            <consortium name="The Broad Institute Genomics Platform"/>
            <consortium name="The Broad Institute Genome Sequencing Center for Infectious Disease"/>
            <person name="Wu L."/>
            <person name="Ma J."/>
        </authorList>
    </citation>
    <scope>NUCLEOTIDE SEQUENCE [LARGE SCALE GENOMIC DNA]</scope>
    <source>
        <strain evidence="14">JCM 16902</strain>
    </source>
</reference>
<dbReference type="EMBL" id="BAAAZO010000006">
    <property type="protein sequence ID" value="GAA3618652.1"/>
    <property type="molecule type" value="Genomic_DNA"/>
</dbReference>
<keyword evidence="14" id="KW-1185">Reference proteome</keyword>
<sequence>MRYDCALEVQRSRGIAKAADVVAEGDLVVLPTDTVYGIGCDAFDAEAVSALLAAKGRGRAMPPPVLVPHVRTLDGIAAGITPDIRALAEAFWPGALTIITRAQPTLRWDLGETNGTVALRMPLHPVALELLERTGPMAVSSANLTGHDAALTAQQAQDMLGDSVAVYLDGGEAELGVASTIVDCTSGTPRVVRQGAVALEDLRSVVPSTLGLGEAPDEEVEQTQ</sequence>
<evidence type="ECO:0000256" key="11">
    <source>
        <dbReference type="ARBA" id="ARBA00048366"/>
    </source>
</evidence>
<dbReference type="InterPro" id="IPR050156">
    <property type="entry name" value="TC-AMP_synthase_SUA5"/>
</dbReference>
<evidence type="ECO:0000313" key="13">
    <source>
        <dbReference type="EMBL" id="GAA3618652.1"/>
    </source>
</evidence>
<keyword evidence="8" id="KW-0547">Nucleotide-binding</keyword>
<dbReference type="InterPro" id="IPR006070">
    <property type="entry name" value="Sua5-like_dom"/>
</dbReference>
<evidence type="ECO:0000256" key="8">
    <source>
        <dbReference type="ARBA" id="ARBA00022741"/>
    </source>
</evidence>
<protein>
    <recommendedName>
        <fullName evidence="10">L-threonylcarbamoyladenylate synthase</fullName>
        <ecNumber evidence="3">2.7.7.87</ecNumber>
    </recommendedName>
    <alternativeName>
        <fullName evidence="10">L-threonylcarbamoyladenylate synthase</fullName>
    </alternativeName>
</protein>
<comment type="similarity">
    <text evidence="2">Belongs to the SUA5 family.</text>
</comment>
<feature type="domain" description="YrdC-like" evidence="12">
    <location>
        <begin position="12"/>
        <end position="197"/>
    </location>
</feature>
<evidence type="ECO:0000256" key="3">
    <source>
        <dbReference type="ARBA" id="ARBA00012584"/>
    </source>
</evidence>
<dbReference type="PANTHER" id="PTHR17490:SF16">
    <property type="entry name" value="THREONYLCARBAMOYL-AMP SYNTHASE"/>
    <property type="match status" value="1"/>
</dbReference>
<dbReference type="InterPro" id="IPR017945">
    <property type="entry name" value="DHBP_synth_RibB-like_a/b_dom"/>
</dbReference>
<dbReference type="SUPFAM" id="SSF55821">
    <property type="entry name" value="YrdC/RibB"/>
    <property type="match status" value="1"/>
</dbReference>
<dbReference type="Gene3D" id="3.90.870.10">
    <property type="entry name" value="DHBP synthase"/>
    <property type="match status" value="1"/>
</dbReference>
<dbReference type="Proteomes" id="UP001501074">
    <property type="component" value="Unassembled WGS sequence"/>
</dbReference>
<keyword evidence="4" id="KW-0963">Cytoplasm</keyword>
<comment type="subcellular location">
    <subcellularLocation>
        <location evidence="1">Cytoplasm</location>
    </subcellularLocation>
</comment>
<evidence type="ECO:0000259" key="12">
    <source>
        <dbReference type="PROSITE" id="PS51163"/>
    </source>
</evidence>
<keyword evidence="9" id="KW-0067">ATP-binding</keyword>
<keyword evidence="5" id="KW-0808">Transferase</keyword>
<name>A0ABP6ZTS4_9ACTN</name>
<dbReference type="PANTHER" id="PTHR17490">
    <property type="entry name" value="SUA5"/>
    <property type="match status" value="1"/>
</dbReference>
<accession>A0ABP6ZTS4</accession>
<evidence type="ECO:0000256" key="1">
    <source>
        <dbReference type="ARBA" id="ARBA00004496"/>
    </source>
</evidence>
<proteinExistence type="inferred from homology"/>
<organism evidence="13 14">
    <name type="scientific">Kineosporia mesophila</name>
    <dbReference type="NCBI Taxonomy" id="566012"/>
    <lineage>
        <taxon>Bacteria</taxon>
        <taxon>Bacillati</taxon>
        <taxon>Actinomycetota</taxon>
        <taxon>Actinomycetes</taxon>
        <taxon>Kineosporiales</taxon>
        <taxon>Kineosporiaceae</taxon>
        <taxon>Kineosporia</taxon>
    </lineage>
</organism>
<evidence type="ECO:0000256" key="2">
    <source>
        <dbReference type="ARBA" id="ARBA00007663"/>
    </source>
</evidence>
<dbReference type="Pfam" id="PF01300">
    <property type="entry name" value="Sua5_yciO_yrdC"/>
    <property type="match status" value="1"/>
</dbReference>
<keyword evidence="6" id="KW-0819">tRNA processing</keyword>
<evidence type="ECO:0000256" key="7">
    <source>
        <dbReference type="ARBA" id="ARBA00022695"/>
    </source>
</evidence>
<evidence type="ECO:0000256" key="6">
    <source>
        <dbReference type="ARBA" id="ARBA00022694"/>
    </source>
</evidence>
<evidence type="ECO:0000256" key="5">
    <source>
        <dbReference type="ARBA" id="ARBA00022679"/>
    </source>
</evidence>
<keyword evidence="7" id="KW-0548">Nucleotidyltransferase</keyword>
<evidence type="ECO:0000313" key="14">
    <source>
        <dbReference type="Proteomes" id="UP001501074"/>
    </source>
</evidence>
<gene>
    <name evidence="13" type="ORF">GCM10022223_39330</name>
</gene>